<reference evidence="11" key="1">
    <citation type="submission" date="2023-05" db="EMBL/GenBank/DDBJ databases">
        <authorList>
            <person name="Pathak J."/>
            <person name="Thiruvengadam V."/>
            <person name="Gracy G.R."/>
            <person name="M M."/>
        </authorList>
    </citation>
    <scope>NUCLEOTIDE SEQUENCE</scope>
    <source>
        <tissue evidence="11">Head and antenna</tissue>
    </source>
</reference>
<evidence type="ECO:0000256" key="9">
    <source>
        <dbReference type="ARBA" id="ARBA00023224"/>
    </source>
</evidence>
<protein>
    <submittedName>
        <fullName evidence="11">Odorant receptor</fullName>
    </submittedName>
</protein>
<evidence type="ECO:0000256" key="2">
    <source>
        <dbReference type="ARBA" id="ARBA00022475"/>
    </source>
</evidence>
<evidence type="ECO:0000256" key="10">
    <source>
        <dbReference type="SAM" id="Phobius"/>
    </source>
</evidence>
<keyword evidence="2" id="KW-1003">Cell membrane</keyword>
<evidence type="ECO:0000256" key="4">
    <source>
        <dbReference type="ARBA" id="ARBA00022692"/>
    </source>
</evidence>
<feature type="transmembrane region" description="Helical" evidence="10">
    <location>
        <begin position="133"/>
        <end position="151"/>
    </location>
</feature>
<feature type="transmembrane region" description="Helical" evidence="10">
    <location>
        <begin position="101"/>
        <end position="121"/>
    </location>
</feature>
<keyword evidence="6 10" id="KW-1133">Transmembrane helix</keyword>
<keyword evidence="9" id="KW-0807">Transducer</keyword>
<dbReference type="EMBL" id="OQ970348">
    <property type="protein sequence ID" value="WPO56455.1"/>
    <property type="molecule type" value="mRNA"/>
</dbReference>
<evidence type="ECO:0000256" key="5">
    <source>
        <dbReference type="ARBA" id="ARBA00022725"/>
    </source>
</evidence>
<evidence type="ECO:0000256" key="1">
    <source>
        <dbReference type="ARBA" id="ARBA00004651"/>
    </source>
</evidence>
<keyword evidence="3" id="KW-0716">Sensory transduction</keyword>
<comment type="subcellular location">
    <subcellularLocation>
        <location evidence="1">Cell membrane</location>
        <topology evidence="1">Multi-pass membrane protein</topology>
    </subcellularLocation>
</comment>
<dbReference type="GO" id="GO:0007165">
    <property type="term" value="P:signal transduction"/>
    <property type="evidence" value="ECO:0007669"/>
    <property type="project" value="UniProtKB-KW"/>
</dbReference>
<accession>A0AAU0QKA6</accession>
<organism evidence="11">
    <name type="scientific">Leucinodes orbonalis</name>
    <dbReference type="NCBI Taxonomy" id="711050"/>
    <lineage>
        <taxon>Eukaryota</taxon>
        <taxon>Metazoa</taxon>
        <taxon>Ecdysozoa</taxon>
        <taxon>Arthropoda</taxon>
        <taxon>Hexapoda</taxon>
        <taxon>Insecta</taxon>
        <taxon>Pterygota</taxon>
        <taxon>Neoptera</taxon>
        <taxon>Endopterygota</taxon>
        <taxon>Lepidoptera</taxon>
        <taxon>Glossata</taxon>
        <taxon>Ditrysia</taxon>
        <taxon>Pyraloidea</taxon>
        <taxon>Crambidae</taxon>
        <taxon>Spilomelinae</taxon>
        <taxon>Leucinodes</taxon>
    </lineage>
</organism>
<dbReference type="GO" id="GO:0004984">
    <property type="term" value="F:olfactory receptor activity"/>
    <property type="evidence" value="ECO:0007669"/>
    <property type="project" value="InterPro"/>
</dbReference>
<evidence type="ECO:0000256" key="3">
    <source>
        <dbReference type="ARBA" id="ARBA00022606"/>
    </source>
</evidence>
<dbReference type="GO" id="GO:0005549">
    <property type="term" value="F:odorant binding"/>
    <property type="evidence" value="ECO:0007669"/>
    <property type="project" value="InterPro"/>
</dbReference>
<evidence type="ECO:0000256" key="8">
    <source>
        <dbReference type="ARBA" id="ARBA00023170"/>
    </source>
</evidence>
<feature type="transmembrane region" description="Helical" evidence="10">
    <location>
        <begin position="20"/>
        <end position="37"/>
    </location>
</feature>
<keyword evidence="8 11" id="KW-0675">Receptor</keyword>
<keyword evidence="5" id="KW-0552">Olfaction</keyword>
<dbReference type="Pfam" id="PF02949">
    <property type="entry name" value="7tm_6"/>
    <property type="match status" value="1"/>
</dbReference>
<dbReference type="GO" id="GO:0005886">
    <property type="term" value="C:plasma membrane"/>
    <property type="evidence" value="ECO:0007669"/>
    <property type="project" value="UniProtKB-SubCell"/>
</dbReference>
<dbReference type="InterPro" id="IPR004117">
    <property type="entry name" value="7tm6_olfct_rcpt"/>
</dbReference>
<dbReference type="PANTHER" id="PTHR21137:SF35">
    <property type="entry name" value="ODORANT RECEPTOR 19A-RELATED"/>
    <property type="match status" value="1"/>
</dbReference>
<dbReference type="PANTHER" id="PTHR21137">
    <property type="entry name" value="ODORANT RECEPTOR"/>
    <property type="match status" value="1"/>
</dbReference>
<evidence type="ECO:0000256" key="7">
    <source>
        <dbReference type="ARBA" id="ARBA00023136"/>
    </source>
</evidence>
<sequence>MVHDINNPFAEPEERFESPFFEIVFAFMTGSVVIWIVNYSSYDALFGIVTNHARIKMIVFCMKLEDAFDQKDDQLMQKGVKEFINEQNRMYRFVDVIQDSYNVWLGIILTITMIQLSFLMFHISAGYGFDLRYIFFSLICVAHIFLPCNYASNLKIMSTETATMIYCSRWETVLSKKVAKVIPFIIARAQIPIQLTFYIFEFDMKLFVNILKSSYSIFMLMRT</sequence>
<proteinExistence type="evidence at transcript level"/>
<evidence type="ECO:0000313" key="11">
    <source>
        <dbReference type="EMBL" id="WPO56455.1"/>
    </source>
</evidence>
<dbReference type="AlphaFoldDB" id="A0AAU0QKA6"/>
<evidence type="ECO:0000256" key="6">
    <source>
        <dbReference type="ARBA" id="ARBA00022989"/>
    </source>
</evidence>
<name>A0AAU0QKA6_9NEOP</name>
<keyword evidence="4 10" id="KW-0812">Transmembrane</keyword>
<keyword evidence="7 10" id="KW-0472">Membrane</keyword>